<organism evidence="1 2">
    <name type="scientific">Liparis tanakae</name>
    <name type="common">Tanaka's snailfish</name>
    <dbReference type="NCBI Taxonomy" id="230148"/>
    <lineage>
        <taxon>Eukaryota</taxon>
        <taxon>Metazoa</taxon>
        <taxon>Chordata</taxon>
        <taxon>Craniata</taxon>
        <taxon>Vertebrata</taxon>
        <taxon>Euteleostomi</taxon>
        <taxon>Actinopterygii</taxon>
        <taxon>Neopterygii</taxon>
        <taxon>Teleostei</taxon>
        <taxon>Neoteleostei</taxon>
        <taxon>Acanthomorphata</taxon>
        <taxon>Eupercaria</taxon>
        <taxon>Perciformes</taxon>
        <taxon>Cottioidei</taxon>
        <taxon>Cottales</taxon>
        <taxon>Liparidae</taxon>
        <taxon>Liparis</taxon>
    </lineage>
</organism>
<dbReference type="EMBL" id="SRLO01000032">
    <property type="protein sequence ID" value="TNN83706.1"/>
    <property type="molecule type" value="Genomic_DNA"/>
</dbReference>
<gene>
    <name evidence="1" type="ORF">EYF80_006224</name>
</gene>
<comment type="caution">
    <text evidence="1">The sequence shown here is derived from an EMBL/GenBank/DDBJ whole genome shotgun (WGS) entry which is preliminary data.</text>
</comment>
<dbReference type="Proteomes" id="UP000314294">
    <property type="component" value="Unassembled WGS sequence"/>
</dbReference>
<proteinExistence type="predicted"/>
<name>A0A4Z2J0L6_9TELE</name>
<sequence>MTNIKYKYMPTDNQGPASRRKAIFGLDSTGVSSGSAVGEVDLMDWEREPADEQLCDRMALVFPARATDSRPEVDLLPATGP</sequence>
<evidence type="ECO:0000313" key="2">
    <source>
        <dbReference type="Proteomes" id="UP000314294"/>
    </source>
</evidence>
<reference evidence="1 2" key="1">
    <citation type="submission" date="2019-03" db="EMBL/GenBank/DDBJ databases">
        <title>First draft genome of Liparis tanakae, snailfish: a comprehensive survey of snailfish specific genes.</title>
        <authorList>
            <person name="Kim W."/>
            <person name="Song I."/>
            <person name="Jeong J.-H."/>
            <person name="Kim D."/>
            <person name="Kim S."/>
            <person name="Ryu S."/>
            <person name="Song J.Y."/>
            <person name="Lee S.K."/>
        </authorList>
    </citation>
    <scope>NUCLEOTIDE SEQUENCE [LARGE SCALE GENOMIC DNA]</scope>
    <source>
        <tissue evidence="1">Muscle</tissue>
    </source>
</reference>
<evidence type="ECO:0000313" key="1">
    <source>
        <dbReference type="EMBL" id="TNN83706.1"/>
    </source>
</evidence>
<dbReference type="AlphaFoldDB" id="A0A4Z2J0L6"/>
<accession>A0A4Z2J0L6</accession>
<keyword evidence="2" id="KW-1185">Reference proteome</keyword>
<protein>
    <submittedName>
        <fullName evidence="1">Uncharacterized protein</fullName>
    </submittedName>
</protein>